<feature type="region of interest" description="Disordered" evidence="1">
    <location>
        <begin position="105"/>
        <end position="124"/>
    </location>
</feature>
<feature type="compositionally biased region" description="Basic and acidic residues" evidence="1">
    <location>
        <begin position="108"/>
        <end position="117"/>
    </location>
</feature>
<reference evidence="2 3" key="1">
    <citation type="submission" date="2024-06" db="EMBL/GenBank/DDBJ databases">
        <authorList>
            <person name="Pan Q."/>
            <person name="Wen M."/>
            <person name="Jouanno E."/>
            <person name="Zahm M."/>
            <person name="Klopp C."/>
            <person name="Cabau C."/>
            <person name="Louis A."/>
            <person name="Berthelot C."/>
            <person name="Parey E."/>
            <person name="Roest Crollius H."/>
            <person name="Montfort J."/>
            <person name="Robinson-Rechavi M."/>
            <person name="Bouchez O."/>
            <person name="Lampietro C."/>
            <person name="Lopez Roques C."/>
            <person name="Donnadieu C."/>
            <person name="Postlethwait J."/>
            <person name="Bobe J."/>
            <person name="Verreycken H."/>
            <person name="Guiguen Y."/>
        </authorList>
    </citation>
    <scope>NUCLEOTIDE SEQUENCE [LARGE SCALE GENOMIC DNA]</scope>
    <source>
        <strain evidence="2">Up_M1</strain>
        <tissue evidence="2">Testis</tissue>
    </source>
</reference>
<dbReference type="Proteomes" id="UP001557470">
    <property type="component" value="Unassembled WGS sequence"/>
</dbReference>
<evidence type="ECO:0000313" key="2">
    <source>
        <dbReference type="EMBL" id="KAL0978201.1"/>
    </source>
</evidence>
<protein>
    <recommendedName>
        <fullName evidence="4">DUF4806 domain-containing protein</fullName>
    </recommendedName>
</protein>
<comment type="caution">
    <text evidence="2">The sequence shown here is derived from an EMBL/GenBank/DDBJ whole genome shotgun (WGS) entry which is preliminary data.</text>
</comment>
<accession>A0ABD0WPF3</accession>
<evidence type="ECO:0000313" key="3">
    <source>
        <dbReference type="Proteomes" id="UP001557470"/>
    </source>
</evidence>
<evidence type="ECO:0008006" key="4">
    <source>
        <dbReference type="Google" id="ProtNLM"/>
    </source>
</evidence>
<dbReference type="EMBL" id="JAGEUA010000005">
    <property type="protein sequence ID" value="KAL0978201.1"/>
    <property type="molecule type" value="Genomic_DNA"/>
</dbReference>
<evidence type="ECO:0000256" key="1">
    <source>
        <dbReference type="SAM" id="MobiDB-lite"/>
    </source>
</evidence>
<gene>
    <name evidence="2" type="ORF">UPYG_G00167400</name>
</gene>
<dbReference type="PANTHER" id="PTHR34153:SF2">
    <property type="entry name" value="SI:CH211-262H13.3-RELATED"/>
    <property type="match status" value="1"/>
</dbReference>
<proteinExistence type="predicted"/>
<sequence>MEEVATFESWIQNPDNSRKKQNLISALAAVGGQDTKRVTWNILARLFSCRVAKRINWKGVNGKKSFHQMGSKVLLIRAVRKCAIAGAATDTEISQHAIRWFNLANDRGGGRKERNKQAEQGASV</sequence>
<organism evidence="2 3">
    <name type="scientific">Umbra pygmaea</name>
    <name type="common">Eastern mudminnow</name>
    <dbReference type="NCBI Taxonomy" id="75934"/>
    <lineage>
        <taxon>Eukaryota</taxon>
        <taxon>Metazoa</taxon>
        <taxon>Chordata</taxon>
        <taxon>Craniata</taxon>
        <taxon>Vertebrata</taxon>
        <taxon>Euteleostomi</taxon>
        <taxon>Actinopterygii</taxon>
        <taxon>Neopterygii</taxon>
        <taxon>Teleostei</taxon>
        <taxon>Protacanthopterygii</taxon>
        <taxon>Esociformes</taxon>
        <taxon>Umbridae</taxon>
        <taxon>Umbra</taxon>
    </lineage>
</organism>
<dbReference type="AlphaFoldDB" id="A0ABD0WPF3"/>
<keyword evidence="3" id="KW-1185">Reference proteome</keyword>
<dbReference type="PANTHER" id="PTHR34153">
    <property type="entry name" value="SI:CH211-262H13.3-RELATED-RELATED"/>
    <property type="match status" value="1"/>
</dbReference>
<name>A0ABD0WPF3_UMBPY</name>